<dbReference type="InterPro" id="IPR036465">
    <property type="entry name" value="vWFA_dom_sf"/>
</dbReference>
<dbReference type="PANTHER" id="PTHR45737:SF6">
    <property type="entry name" value="VON WILLEBRAND FACTOR A DOMAIN-CONTAINING PROTEIN 5A"/>
    <property type="match status" value="1"/>
</dbReference>
<comment type="caution">
    <text evidence="3">The sequence shown here is derived from an EMBL/GenBank/DDBJ whole genome shotgun (WGS) entry which is preliminary data.</text>
</comment>
<feature type="domain" description="VWFA" evidence="1">
    <location>
        <begin position="269"/>
        <end position="438"/>
    </location>
</feature>
<accession>A0ABW7H2H6</accession>
<dbReference type="EMBL" id="JBIGIB010000005">
    <property type="protein sequence ID" value="MFG6468424.1"/>
    <property type="molecule type" value="Genomic_DNA"/>
</dbReference>
<evidence type="ECO:0000313" key="4">
    <source>
        <dbReference type="Proteomes" id="UP001606303"/>
    </source>
</evidence>
<dbReference type="SUPFAM" id="SSF53300">
    <property type="entry name" value="vWA-like"/>
    <property type="match status" value="1"/>
</dbReference>
<gene>
    <name evidence="3" type="ORF">ACG01O_17510</name>
</gene>
<evidence type="ECO:0000313" key="3">
    <source>
        <dbReference type="EMBL" id="MFG6468424.1"/>
    </source>
</evidence>
<organism evidence="3 4">
    <name type="scientific">Pelomonas baiyunensis</name>
    <dbReference type="NCBI Taxonomy" id="3299026"/>
    <lineage>
        <taxon>Bacteria</taxon>
        <taxon>Pseudomonadati</taxon>
        <taxon>Pseudomonadota</taxon>
        <taxon>Betaproteobacteria</taxon>
        <taxon>Burkholderiales</taxon>
        <taxon>Sphaerotilaceae</taxon>
        <taxon>Roseateles</taxon>
    </lineage>
</organism>
<evidence type="ECO:0000259" key="2">
    <source>
        <dbReference type="PROSITE" id="PS51468"/>
    </source>
</evidence>
<dbReference type="SMART" id="SM00327">
    <property type="entry name" value="VWA"/>
    <property type="match status" value="1"/>
</dbReference>
<dbReference type="SMART" id="SM00609">
    <property type="entry name" value="VIT"/>
    <property type="match status" value="1"/>
</dbReference>
<dbReference type="PANTHER" id="PTHR45737">
    <property type="entry name" value="VON WILLEBRAND FACTOR A DOMAIN-CONTAINING PROTEIN 5A"/>
    <property type="match status" value="1"/>
</dbReference>
<keyword evidence="4" id="KW-1185">Reference proteome</keyword>
<dbReference type="Pfam" id="PF13768">
    <property type="entry name" value="VWA_3"/>
    <property type="match status" value="1"/>
</dbReference>
<dbReference type="Proteomes" id="UP001606303">
    <property type="component" value="Unassembled WGS sequence"/>
</dbReference>
<name>A0ABW7H2H6_9BURK</name>
<sequence>MSHDTAAFLLTPVDDEAPRPVLCGVQAHGVLDGVLLELTVRQTYRNASRQNLEVVYTFPLPSQAVLLGFASELNGQRMQGQVVRRQQAEQRYEEALREGNAPVMLQALGDGLHTANIGNLKPQDELVIELRYAQLLCFEQGRLRLSIPTTIAPRHGNPTAAGLQPQQVPTASLHAAYPLEVSVVVGAGLGDAAVECATHRVAVEPCAEGRRYRLAPGAWLDRDVVFSVQPAGPVPSLLVTSQDRAAPNAGFVALAAFQPPLETPRAALALKLLVDCSGSMAGDSLASAKSVLHGVLHQLGDADSLSLTRFGSTVEHLLPPSRAVAEVKHHVQPALARMEADLGGTEMALALRAVFALEAPSQLATQDVLLLTDGEIWEIDAVIASAQASQHRLFIIGLGSCPAEGPLRRLAEATGGAAEFVTPGEALEAAARRMLTRMRQPRHAEATVDWGATPVWQTRLPRSVYGGDTVIAFAGFAAPCALTPCLMATGDSDGRRATLARTSTHAESGGATLPRMAAAHRMAQIDAPDAPEALALALSHQLLSDQTHCILVHVRAAEDQATDEAELHQVSSMLAAGWGATSTVRAAPTLQTVAAMPSPSRQARPGAAPPEIKFSLAFFDDGEDANAPAPAFLRAQPSAAPFATLREVAEAIHAFLRAPQPHGASLDATCRALSLHDDLLAAIAEVGALVSEPSMAWLLLGHWINTRPSGLHDPALRNALTAPLSPVDQSLVHTAMGLLDQALGLYGLDDGCNPRQRRPAGALRPAAV</sequence>
<dbReference type="RefSeq" id="WP_394386586.1">
    <property type="nucleotide sequence ID" value="NZ_JBIGIB010000005.1"/>
</dbReference>
<feature type="domain" description="VIT" evidence="2">
    <location>
        <begin position="6"/>
        <end position="134"/>
    </location>
</feature>
<dbReference type="InterPro" id="IPR013694">
    <property type="entry name" value="VIT"/>
</dbReference>
<evidence type="ECO:0000259" key="1">
    <source>
        <dbReference type="PROSITE" id="PS50234"/>
    </source>
</evidence>
<dbReference type="PROSITE" id="PS50234">
    <property type="entry name" value="VWFA"/>
    <property type="match status" value="1"/>
</dbReference>
<dbReference type="InterPro" id="IPR002035">
    <property type="entry name" value="VWF_A"/>
</dbReference>
<proteinExistence type="predicted"/>
<reference evidence="3 4" key="1">
    <citation type="submission" date="2024-08" db="EMBL/GenBank/DDBJ databases">
        <authorList>
            <person name="Lu H."/>
        </authorList>
    </citation>
    <scope>NUCLEOTIDE SEQUENCE [LARGE SCALE GENOMIC DNA]</scope>
    <source>
        <strain evidence="3 4">BYS87W</strain>
    </source>
</reference>
<dbReference type="Pfam" id="PF08487">
    <property type="entry name" value="VIT"/>
    <property type="match status" value="1"/>
</dbReference>
<dbReference type="PROSITE" id="PS51468">
    <property type="entry name" value="VIT"/>
    <property type="match status" value="1"/>
</dbReference>
<dbReference type="Gene3D" id="3.40.50.410">
    <property type="entry name" value="von Willebrand factor, type A domain"/>
    <property type="match status" value="1"/>
</dbReference>
<protein>
    <submittedName>
        <fullName evidence="3">VIT domain-containing protein</fullName>
    </submittedName>
</protein>